<gene>
    <name evidence="1" type="ORF">TAT_000192600</name>
    <name evidence="2" type="ORF">TAV_000192900</name>
</gene>
<evidence type="ECO:0000313" key="1">
    <source>
        <dbReference type="EMBL" id="SVP91776.1"/>
    </source>
</evidence>
<dbReference type="EMBL" id="UIVS01000002">
    <property type="protein sequence ID" value="SVP92040.1"/>
    <property type="molecule type" value="Genomic_DNA"/>
</dbReference>
<dbReference type="AlphaFoldDB" id="A0A3B0N9P3"/>
<reference evidence="1" key="1">
    <citation type="submission" date="2018-07" db="EMBL/GenBank/DDBJ databases">
        <authorList>
            <person name="Quirk P.G."/>
            <person name="Krulwich T.A."/>
        </authorList>
    </citation>
    <scope>NUCLEOTIDE SEQUENCE</scope>
    <source>
        <strain evidence="1">Anand</strain>
    </source>
</reference>
<organism evidence="1">
    <name type="scientific">Theileria annulata</name>
    <dbReference type="NCBI Taxonomy" id="5874"/>
    <lineage>
        <taxon>Eukaryota</taxon>
        <taxon>Sar</taxon>
        <taxon>Alveolata</taxon>
        <taxon>Apicomplexa</taxon>
        <taxon>Aconoidasida</taxon>
        <taxon>Piroplasmida</taxon>
        <taxon>Theileriidae</taxon>
        <taxon>Theileria</taxon>
    </lineage>
</organism>
<evidence type="ECO:0000313" key="2">
    <source>
        <dbReference type="EMBL" id="SVP92040.1"/>
    </source>
</evidence>
<accession>A0A3B0N9P3</accession>
<sequence length="281" mass="32926">MFLKFLFIPFMYIIYVNSFIKNWNHLHKLPSLRNYILVKKTLFNRETDPSNNNFPFLKYNLNNDLINTSSALNYAIDQLDSREQLFDLHTTLFKDSQSLKHLNVGLTLFINDVFEAYSLYFFELLPSLYLGKELRNHLEVFLDQFQEKLIELFKISTFSIIEASPRSKVAVILNSIELRLILEKVKQLCKLFNTEYKFGKLELEIESMNDERLKNIALWSVVHSEAFKKGLVILSKALLMATLNNLFVPLFINFICKIIPPGFPGQVLIQYLFKSLKVSFV</sequence>
<dbReference type="EMBL" id="UIVT01000002">
    <property type="protein sequence ID" value="SVP91776.1"/>
    <property type="molecule type" value="Genomic_DNA"/>
</dbReference>
<dbReference type="VEuPathDB" id="PiroplasmaDB:TA12115"/>
<proteinExistence type="predicted"/>
<protein>
    <submittedName>
        <fullName evidence="1">Uncharacterized protein</fullName>
    </submittedName>
</protein>
<name>A0A3B0N9P3_THEAN</name>